<evidence type="ECO:0000313" key="19">
    <source>
        <dbReference type="Proteomes" id="UP000256645"/>
    </source>
</evidence>
<dbReference type="GO" id="GO:0005775">
    <property type="term" value="C:vacuolar lumen"/>
    <property type="evidence" value="ECO:0007669"/>
    <property type="project" value="TreeGrafter"/>
</dbReference>
<organism evidence="18 19">
    <name type="scientific">Coleophoma cylindrospora</name>
    <dbReference type="NCBI Taxonomy" id="1849047"/>
    <lineage>
        <taxon>Eukaryota</taxon>
        <taxon>Fungi</taxon>
        <taxon>Dikarya</taxon>
        <taxon>Ascomycota</taxon>
        <taxon>Pezizomycotina</taxon>
        <taxon>Leotiomycetes</taxon>
        <taxon>Helotiales</taxon>
        <taxon>Dermateaceae</taxon>
        <taxon>Coleophoma</taxon>
    </lineage>
</organism>
<evidence type="ECO:0000256" key="3">
    <source>
        <dbReference type="ARBA" id="ARBA00004343"/>
    </source>
</evidence>
<dbReference type="AlphaFoldDB" id="A0A3D8QWB5"/>
<keyword evidence="9" id="KW-0378">Hydrolase</keyword>
<dbReference type="GO" id="GO:0006660">
    <property type="term" value="P:phosphatidylserine catabolic process"/>
    <property type="evidence" value="ECO:0007669"/>
    <property type="project" value="TreeGrafter"/>
</dbReference>
<dbReference type="PANTHER" id="PTHR47175:SF2">
    <property type="entry name" value="LIPASE ATG15-RELATED"/>
    <property type="match status" value="1"/>
</dbReference>
<keyword evidence="8" id="KW-0967">Endosome</keyword>
<dbReference type="InterPro" id="IPR050805">
    <property type="entry name" value="ATG15_Lipase"/>
</dbReference>
<dbReference type="OrthoDB" id="58570at2759"/>
<evidence type="ECO:0000256" key="12">
    <source>
        <dbReference type="ARBA" id="ARBA00022989"/>
    </source>
</evidence>
<evidence type="ECO:0000256" key="14">
    <source>
        <dbReference type="ARBA" id="ARBA00023098"/>
    </source>
</evidence>
<evidence type="ECO:0000256" key="1">
    <source>
        <dbReference type="ARBA" id="ARBA00001024"/>
    </source>
</evidence>
<dbReference type="GO" id="GO:0032585">
    <property type="term" value="C:multivesicular body membrane"/>
    <property type="evidence" value="ECO:0007669"/>
    <property type="project" value="UniProtKB-SubCell"/>
</dbReference>
<evidence type="ECO:0000256" key="4">
    <source>
        <dbReference type="ARBA" id="ARBA00010701"/>
    </source>
</evidence>
<dbReference type="PANTHER" id="PTHR47175">
    <property type="entry name" value="LIPASE ATG15-RELATED"/>
    <property type="match status" value="1"/>
</dbReference>
<comment type="subcellular location">
    <subcellularLocation>
        <location evidence="3">Endosome</location>
        <location evidence="3">Multivesicular body membrane</location>
        <topology evidence="3">Single-pass type II membrane protein</topology>
    </subcellularLocation>
    <subcellularLocation>
        <location evidence="2">Prevacuolar compartment membrane</location>
        <topology evidence="2">Single-pass type II membrane protein</topology>
    </subcellularLocation>
</comment>
<keyword evidence="12" id="KW-1133">Transmembrane helix</keyword>
<evidence type="ECO:0000256" key="17">
    <source>
        <dbReference type="ARBA" id="ARBA00029828"/>
    </source>
</evidence>
<evidence type="ECO:0000256" key="10">
    <source>
        <dbReference type="ARBA" id="ARBA00022963"/>
    </source>
</evidence>
<comment type="subunit">
    <text evidence="5">Binds to both phosphatidylinositol (PI) and phosphatidylinositol 3,5-bisphosphate (PIP2).</text>
</comment>
<keyword evidence="15" id="KW-0472">Membrane</keyword>
<dbReference type="STRING" id="1849047.A0A3D8QWB5"/>
<accession>A0A3D8QWB5</accession>
<evidence type="ECO:0000256" key="7">
    <source>
        <dbReference type="ARBA" id="ARBA00022692"/>
    </source>
</evidence>
<evidence type="ECO:0000256" key="13">
    <source>
        <dbReference type="ARBA" id="ARBA00023006"/>
    </source>
</evidence>
<evidence type="ECO:0000256" key="16">
    <source>
        <dbReference type="ARBA" id="ARBA00023180"/>
    </source>
</evidence>
<evidence type="ECO:0000256" key="6">
    <source>
        <dbReference type="ARBA" id="ARBA00013279"/>
    </source>
</evidence>
<dbReference type="EMBL" id="PDLM01000011">
    <property type="protein sequence ID" value="RDW65988.1"/>
    <property type="molecule type" value="Genomic_DNA"/>
</dbReference>
<comment type="caution">
    <text evidence="18">The sequence shown here is derived from an EMBL/GenBank/DDBJ whole genome shotgun (WGS) entry which is preliminary data.</text>
</comment>
<dbReference type="InterPro" id="IPR029058">
    <property type="entry name" value="AB_hydrolase_fold"/>
</dbReference>
<keyword evidence="10" id="KW-0442">Lipid degradation</keyword>
<sequence>MSLLLSALIRHGRITTSWSPCRPVHFASSPWPSMDLLLLVFTVITNKSAFGLVLLLNIAVLARAQAHATPDLGAFHLRHVFHQSTKSEHDHLLHSSIPQQATAPFKVSRQSMRIPRVADLGTQEWQASHISGPNVTDRDTIINFALMASNAYAVSPESGAWEDLNSRFGLNTSLDFGWESNGIRGHVFADELNSTIVIAIKGTSRALYDRQETETADKENDNLFCSCCCGQQGQWTWRQVCGCATGTYECSSTCLAENLRKDHRYYQASQYLYGNITALYPGAEVWLTGHSLGGIVSALLGLTYGRPTITFEAPGDALAASRLGITSHKGVDAPSHIYHFGHTADPLYMGTCGSASSTCTYWGYAFQSQCHTGMMCTYDTVGDLGWRAGVWTHGIDKVIRDVLRKYDHLPTCVLDDECVDCYEWKFHEGDSTATSSLSSTTSRTRSRTATCETPGWWGCRDSTTALPTTSSSSTLTTTSCRTPGWFGCKDEAYTNDMTMTGSRLTSQTAHGVFSSPTITSFVDPSQTSPVNAAEGEL</sequence>
<comment type="similarity">
    <text evidence="4">Belongs to the AB hydrolase superfamily. Lipase family.</text>
</comment>
<reference evidence="18 19" key="1">
    <citation type="journal article" date="2018" name="IMA Fungus">
        <title>IMA Genome-F 9: Draft genome sequence of Annulohypoxylon stygium, Aspergillus mulundensis, Berkeleyomyces basicola (syn. Thielaviopsis basicola), Ceratocystis smalleyi, two Cercospora beticola strains, Coleophoma cylindrospora, Fusarium fracticaudum, Phialophora cf. hyalina, and Morchella septimelata.</title>
        <authorList>
            <person name="Wingfield B.D."/>
            <person name="Bills G.F."/>
            <person name="Dong Y."/>
            <person name="Huang W."/>
            <person name="Nel W.J."/>
            <person name="Swalarsk-Parry B.S."/>
            <person name="Vaghefi N."/>
            <person name="Wilken P.M."/>
            <person name="An Z."/>
            <person name="de Beer Z.W."/>
            <person name="De Vos L."/>
            <person name="Chen L."/>
            <person name="Duong T.A."/>
            <person name="Gao Y."/>
            <person name="Hammerbacher A."/>
            <person name="Kikkert J.R."/>
            <person name="Li Y."/>
            <person name="Li H."/>
            <person name="Li K."/>
            <person name="Li Q."/>
            <person name="Liu X."/>
            <person name="Ma X."/>
            <person name="Naidoo K."/>
            <person name="Pethybridge S.J."/>
            <person name="Sun J."/>
            <person name="Steenkamp E.T."/>
            <person name="van der Nest M.A."/>
            <person name="van Wyk S."/>
            <person name="Wingfield M.J."/>
            <person name="Xiong C."/>
            <person name="Yue Q."/>
            <person name="Zhang X."/>
        </authorList>
    </citation>
    <scope>NUCLEOTIDE SEQUENCE [LARGE SCALE GENOMIC DNA]</scope>
    <source>
        <strain evidence="18 19">BP6252</strain>
    </source>
</reference>
<keyword evidence="16" id="KW-0325">Glycoprotein</keyword>
<evidence type="ECO:0000256" key="11">
    <source>
        <dbReference type="ARBA" id="ARBA00022968"/>
    </source>
</evidence>
<evidence type="ECO:0000313" key="18">
    <source>
        <dbReference type="EMBL" id="RDW65988.1"/>
    </source>
</evidence>
<keyword evidence="19" id="KW-1185">Reference proteome</keyword>
<keyword evidence="11" id="KW-0735">Signal-anchor</keyword>
<dbReference type="GO" id="GO:0004806">
    <property type="term" value="F:triacylglycerol lipase activity"/>
    <property type="evidence" value="ECO:0007669"/>
    <property type="project" value="UniProtKB-EC"/>
</dbReference>
<dbReference type="SUPFAM" id="SSF53474">
    <property type="entry name" value="alpha/beta-Hydrolases"/>
    <property type="match status" value="1"/>
</dbReference>
<dbReference type="GO" id="GO:0034496">
    <property type="term" value="P:multivesicular body membrane disassembly"/>
    <property type="evidence" value="ECO:0007669"/>
    <property type="project" value="TreeGrafter"/>
</dbReference>
<evidence type="ECO:0000256" key="2">
    <source>
        <dbReference type="ARBA" id="ARBA00004270"/>
    </source>
</evidence>
<dbReference type="EC" id="3.1.1.3" evidence="6"/>
<dbReference type="GO" id="GO:0034727">
    <property type="term" value="P:piecemeal microautophagy of the nucleus"/>
    <property type="evidence" value="ECO:0007669"/>
    <property type="project" value="TreeGrafter"/>
</dbReference>
<dbReference type="GO" id="GO:0004620">
    <property type="term" value="F:phospholipase activity"/>
    <property type="evidence" value="ECO:0007669"/>
    <property type="project" value="TreeGrafter"/>
</dbReference>
<name>A0A3D8QWB5_9HELO</name>
<evidence type="ECO:0000256" key="8">
    <source>
        <dbReference type="ARBA" id="ARBA00022753"/>
    </source>
</evidence>
<protein>
    <recommendedName>
        <fullName evidence="6">triacylglycerol lipase</fullName>
        <ecNumber evidence="6">3.1.1.3</ecNumber>
    </recommendedName>
    <alternativeName>
        <fullName evidence="17">Autophagy-related protein 15</fullName>
    </alternativeName>
</protein>
<dbReference type="Proteomes" id="UP000256645">
    <property type="component" value="Unassembled WGS sequence"/>
</dbReference>
<dbReference type="GO" id="GO:0046461">
    <property type="term" value="P:neutral lipid catabolic process"/>
    <property type="evidence" value="ECO:0007669"/>
    <property type="project" value="TreeGrafter"/>
</dbReference>
<keyword evidence="13" id="KW-0072">Autophagy</keyword>
<evidence type="ECO:0000256" key="15">
    <source>
        <dbReference type="ARBA" id="ARBA00023136"/>
    </source>
</evidence>
<comment type="catalytic activity">
    <reaction evidence="1">
        <text>a triacylglycerol + H2O = a diacylglycerol + a fatty acid + H(+)</text>
        <dbReference type="Rhea" id="RHEA:12044"/>
        <dbReference type="ChEBI" id="CHEBI:15377"/>
        <dbReference type="ChEBI" id="CHEBI:15378"/>
        <dbReference type="ChEBI" id="CHEBI:17855"/>
        <dbReference type="ChEBI" id="CHEBI:18035"/>
        <dbReference type="ChEBI" id="CHEBI:28868"/>
        <dbReference type="EC" id="3.1.1.3"/>
    </reaction>
</comment>
<keyword evidence="7" id="KW-0812">Transmembrane</keyword>
<evidence type="ECO:0000256" key="5">
    <source>
        <dbReference type="ARBA" id="ARBA00011137"/>
    </source>
</evidence>
<dbReference type="CDD" id="cd00519">
    <property type="entry name" value="Lipase_3"/>
    <property type="match status" value="1"/>
</dbReference>
<evidence type="ECO:0000256" key="9">
    <source>
        <dbReference type="ARBA" id="ARBA00022801"/>
    </source>
</evidence>
<dbReference type="Gene3D" id="3.40.50.1820">
    <property type="entry name" value="alpha/beta hydrolase"/>
    <property type="match status" value="1"/>
</dbReference>
<proteinExistence type="inferred from homology"/>
<gene>
    <name evidence="18" type="ORF">BP6252_09623</name>
</gene>
<keyword evidence="14" id="KW-0443">Lipid metabolism</keyword>